<evidence type="ECO:0000256" key="1">
    <source>
        <dbReference type="ARBA" id="ARBA00009437"/>
    </source>
</evidence>
<comment type="caution">
    <text evidence="6">The sequence shown here is derived from an EMBL/GenBank/DDBJ whole genome shotgun (WGS) entry which is preliminary data.</text>
</comment>
<keyword evidence="2" id="KW-0805">Transcription regulation</keyword>
<name>A0ABW0DVV0_9ACTN</name>
<keyword evidence="3" id="KW-0238">DNA-binding</keyword>
<keyword evidence="7" id="KW-1185">Reference proteome</keyword>
<accession>A0ABW0DVV0</accession>
<dbReference type="InterPro" id="IPR005119">
    <property type="entry name" value="LysR_subst-bd"/>
</dbReference>
<dbReference type="Pfam" id="PF03466">
    <property type="entry name" value="LysR_substrate"/>
    <property type="match status" value="1"/>
</dbReference>
<evidence type="ECO:0000259" key="5">
    <source>
        <dbReference type="PROSITE" id="PS50931"/>
    </source>
</evidence>
<evidence type="ECO:0000256" key="4">
    <source>
        <dbReference type="ARBA" id="ARBA00023163"/>
    </source>
</evidence>
<gene>
    <name evidence="6" type="ORF">ACFPWV_15885</name>
</gene>
<dbReference type="Pfam" id="PF00126">
    <property type="entry name" value="HTH_1"/>
    <property type="match status" value="1"/>
</dbReference>
<evidence type="ECO:0000313" key="6">
    <source>
        <dbReference type="EMBL" id="MFC5241383.1"/>
    </source>
</evidence>
<sequence length="289" mass="31247">MELRALQYFVTVAEELHFGRAAQRLGIVQPAVSQQIARLERELGVRLLDRTSRRVRLTPAGERVLAAARRTLAAAARVRVVAGEPAAVLRIGVASCVTRRLDRAVGRLSAGERPAEPKLVDLPVAARLDAVRDGELDLALVRGALTSSTVTVVRAWSEPLHAVLAREHPAARKPAVSLHDLDPYGLRLPARDSDPPMHDAILAALPVPPLRPPAGDMLNVLFEVGRDTESWTLMPAEQFDGSRSERLLRMPLDPPVTVDGHVVTSLATPEPCVASYVAAFADRTSAPDE</sequence>
<organism evidence="6 7">
    <name type="scientific">Streptomyces atrovirens</name>
    <dbReference type="NCBI Taxonomy" id="285556"/>
    <lineage>
        <taxon>Bacteria</taxon>
        <taxon>Bacillati</taxon>
        <taxon>Actinomycetota</taxon>
        <taxon>Actinomycetes</taxon>
        <taxon>Kitasatosporales</taxon>
        <taxon>Streptomycetaceae</taxon>
        <taxon>Streptomyces</taxon>
    </lineage>
</organism>
<evidence type="ECO:0000256" key="2">
    <source>
        <dbReference type="ARBA" id="ARBA00023015"/>
    </source>
</evidence>
<dbReference type="EMBL" id="JBHSKN010000014">
    <property type="protein sequence ID" value="MFC5241383.1"/>
    <property type="molecule type" value="Genomic_DNA"/>
</dbReference>
<dbReference type="PROSITE" id="PS50931">
    <property type="entry name" value="HTH_LYSR"/>
    <property type="match status" value="1"/>
</dbReference>
<dbReference type="SUPFAM" id="SSF46785">
    <property type="entry name" value="Winged helix' DNA-binding domain"/>
    <property type="match status" value="1"/>
</dbReference>
<evidence type="ECO:0000256" key="3">
    <source>
        <dbReference type="ARBA" id="ARBA00023125"/>
    </source>
</evidence>
<dbReference type="Proteomes" id="UP001596035">
    <property type="component" value="Unassembled WGS sequence"/>
</dbReference>
<feature type="domain" description="HTH lysR-type" evidence="5">
    <location>
        <begin position="1"/>
        <end position="58"/>
    </location>
</feature>
<dbReference type="RefSeq" id="WP_344556471.1">
    <property type="nucleotide sequence ID" value="NZ_BAAATG010000006.1"/>
</dbReference>
<protein>
    <submittedName>
        <fullName evidence="6">LysR family transcriptional regulator</fullName>
    </submittedName>
</protein>
<dbReference type="InterPro" id="IPR036388">
    <property type="entry name" value="WH-like_DNA-bd_sf"/>
</dbReference>
<proteinExistence type="inferred from homology"/>
<reference evidence="7" key="1">
    <citation type="journal article" date="2019" name="Int. J. Syst. Evol. Microbiol.">
        <title>The Global Catalogue of Microorganisms (GCM) 10K type strain sequencing project: providing services to taxonomists for standard genome sequencing and annotation.</title>
        <authorList>
            <consortium name="The Broad Institute Genomics Platform"/>
            <consortium name="The Broad Institute Genome Sequencing Center for Infectious Disease"/>
            <person name="Wu L."/>
            <person name="Ma J."/>
        </authorList>
    </citation>
    <scope>NUCLEOTIDE SEQUENCE [LARGE SCALE GENOMIC DNA]</scope>
    <source>
        <strain evidence="7">CGMCC 4.7131</strain>
    </source>
</reference>
<dbReference type="PANTHER" id="PTHR30346">
    <property type="entry name" value="TRANSCRIPTIONAL DUAL REGULATOR HCAR-RELATED"/>
    <property type="match status" value="1"/>
</dbReference>
<keyword evidence="4" id="KW-0804">Transcription</keyword>
<dbReference type="InterPro" id="IPR000847">
    <property type="entry name" value="LysR_HTH_N"/>
</dbReference>
<dbReference type="InterPro" id="IPR036390">
    <property type="entry name" value="WH_DNA-bd_sf"/>
</dbReference>
<evidence type="ECO:0000313" key="7">
    <source>
        <dbReference type="Proteomes" id="UP001596035"/>
    </source>
</evidence>
<dbReference type="Gene3D" id="3.40.190.10">
    <property type="entry name" value="Periplasmic binding protein-like II"/>
    <property type="match status" value="2"/>
</dbReference>
<comment type="similarity">
    <text evidence="1">Belongs to the LysR transcriptional regulatory family.</text>
</comment>
<dbReference type="SUPFAM" id="SSF53850">
    <property type="entry name" value="Periplasmic binding protein-like II"/>
    <property type="match status" value="1"/>
</dbReference>
<dbReference type="PRINTS" id="PR00039">
    <property type="entry name" value="HTHLYSR"/>
</dbReference>
<dbReference type="Gene3D" id="1.10.10.10">
    <property type="entry name" value="Winged helix-like DNA-binding domain superfamily/Winged helix DNA-binding domain"/>
    <property type="match status" value="1"/>
</dbReference>
<dbReference type="PANTHER" id="PTHR30346:SF0">
    <property type="entry name" value="HCA OPERON TRANSCRIPTIONAL ACTIVATOR HCAR"/>
    <property type="match status" value="1"/>
</dbReference>